<sequence>MWRILVSFLKFASFIDEMFQPVSKFLNRRDILFLQTTVWSIVAYVCILRSNISFTLACICCPIFYLVPFCFILIIFEPSISSTIANIFANHQHHYMFLISIVEVLIALVITHAKALISEQEGSLLLEIIVVSVYYIIITICELLRIKDRGSINGTATVIILVMEKRFKVLAVVPITAVLVFLKSILSADCCVQCRARKLTDKETEEDNRNRFVKALTSGEYPGRWAAYDSSPN</sequence>
<evidence type="ECO:0000256" key="1">
    <source>
        <dbReference type="SAM" id="Phobius"/>
    </source>
</evidence>
<reference evidence="2 3" key="1">
    <citation type="submission" date="2021-07" db="EMBL/GenBank/DDBJ databases">
        <authorList>
            <consortium name="Genoscope - CEA"/>
            <person name="William W."/>
        </authorList>
    </citation>
    <scope>NUCLEOTIDE SEQUENCE [LARGE SCALE GENOMIC DNA]</scope>
</reference>
<evidence type="ECO:0000313" key="2">
    <source>
        <dbReference type="EMBL" id="CAG7898983.1"/>
    </source>
</evidence>
<dbReference type="Gramene" id="A08p26490.2_BraZ1">
    <property type="protein sequence ID" value="A08p26490.2_BraZ1.CDS"/>
    <property type="gene ID" value="A08g26490.2_BraZ1"/>
</dbReference>
<name>A0A8D9HFX1_BRACM</name>
<feature type="transmembrane region" description="Helical" evidence="1">
    <location>
        <begin position="54"/>
        <end position="76"/>
    </location>
</feature>
<gene>
    <name evidence="2" type="ORF">BRAPAZ1V2_A08P26490.2</name>
</gene>
<proteinExistence type="predicted"/>
<accession>A0A8D9HFX1</accession>
<evidence type="ECO:0000313" key="3">
    <source>
        <dbReference type="Proteomes" id="UP000694005"/>
    </source>
</evidence>
<feature type="transmembrane region" description="Helical" evidence="1">
    <location>
        <begin position="123"/>
        <end position="146"/>
    </location>
</feature>
<keyword evidence="1" id="KW-0812">Transmembrane</keyword>
<dbReference type="AlphaFoldDB" id="A0A8D9HFX1"/>
<keyword evidence="1" id="KW-1133">Transmembrane helix</keyword>
<protein>
    <submittedName>
        <fullName evidence="2">Uncharacterized protein</fullName>
    </submittedName>
</protein>
<organism evidence="2 3">
    <name type="scientific">Brassica campestris</name>
    <name type="common">Field mustard</name>
    <dbReference type="NCBI Taxonomy" id="3711"/>
    <lineage>
        <taxon>Eukaryota</taxon>
        <taxon>Viridiplantae</taxon>
        <taxon>Streptophyta</taxon>
        <taxon>Embryophyta</taxon>
        <taxon>Tracheophyta</taxon>
        <taxon>Spermatophyta</taxon>
        <taxon>Magnoliopsida</taxon>
        <taxon>eudicotyledons</taxon>
        <taxon>Gunneridae</taxon>
        <taxon>Pentapetalae</taxon>
        <taxon>rosids</taxon>
        <taxon>malvids</taxon>
        <taxon>Brassicales</taxon>
        <taxon>Brassicaceae</taxon>
        <taxon>Brassiceae</taxon>
        <taxon>Brassica</taxon>
    </lineage>
</organism>
<keyword evidence="1" id="KW-0472">Membrane</keyword>
<feature type="transmembrane region" description="Helical" evidence="1">
    <location>
        <begin position="97"/>
        <end position="117"/>
    </location>
</feature>
<dbReference type="Proteomes" id="UP000694005">
    <property type="component" value="Chromosome A08"/>
</dbReference>
<dbReference type="EMBL" id="LS974624">
    <property type="protein sequence ID" value="CAG7898983.1"/>
    <property type="molecule type" value="Genomic_DNA"/>
</dbReference>
<feature type="transmembrane region" description="Helical" evidence="1">
    <location>
        <begin position="31"/>
        <end position="48"/>
    </location>
</feature>
<feature type="transmembrane region" description="Helical" evidence="1">
    <location>
        <begin position="167"/>
        <end position="186"/>
    </location>
</feature>